<sequence length="427" mass="48236">MAANDIDAIASSSDIVFSDSQSSTSSLQPAQGSDSLYTETAQGSLDAQYQAADSNSPKQAFVPCKVCGDKASGYHYGVTSCEGCKGFFRRSIQKQIEYRCLRDGKCLVIRLNRNRCQYCRFKKCLAVGMSRDSVRYGRVPKRSQSIDDSVTTSEATVAPAMTESRQLAIYDTILTISQAHHANCEITEEKIKVLQLKPVTLVVKRDIVDTVTSGLDMLEWRRISMWQGLAHLVTPTVQQVVEFAKRIPDFASLSQEDQLILIKSSFFEIWLARLARLVNPEKNTVTFGDGCVLPKEQLQIVYTPELVEVMFDFAQQFSQLQLNDTEIGLVTATILTTPERIGIRDTKAVEHIQDKVQEALKLQVSRNHLIEPNFFETVMSKLLELRALGNKHSEQLNWYRHRWDKLKLPPLLSEIYDIPKVDDEEDS</sequence>
<evidence type="ECO:0000256" key="11">
    <source>
        <dbReference type="SAM" id="MobiDB-lite"/>
    </source>
</evidence>
<dbReference type="OrthoDB" id="5771769at2759"/>
<evidence type="ECO:0000256" key="1">
    <source>
        <dbReference type="ARBA" id="ARBA00004123"/>
    </source>
</evidence>
<keyword evidence="4 10" id="KW-0862">Zinc</keyword>
<feature type="compositionally biased region" description="Low complexity" evidence="11">
    <location>
        <begin position="16"/>
        <end position="26"/>
    </location>
</feature>
<dbReference type="PRINTS" id="PR00047">
    <property type="entry name" value="STROIDFINGER"/>
</dbReference>
<dbReference type="SMART" id="SM00399">
    <property type="entry name" value="ZnF_C4"/>
    <property type="match status" value="1"/>
</dbReference>
<accession>A0A8J1UZN3</accession>
<dbReference type="GO" id="GO:0043565">
    <property type="term" value="F:sequence-specific DNA binding"/>
    <property type="evidence" value="ECO:0007669"/>
    <property type="project" value="InterPro"/>
</dbReference>
<dbReference type="InterPro" id="IPR001723">
    <property type="entry name" value="Nuclear_hrmn_rcpt"/>
</dbReference>
<dbReference type="CDD" id="cd07165">
    <property type="entry name" value="NR_DBD_DmE78_like"/>
    <property type="match status" value="1"/>
</dbReference>
<dbReference type="Pfam" id="PF00105">
    <property type="entry name" value="zf-C4"/>
    <property type="match status" value="1"/>
</dbReference>
<dbReference type="SUPFAM" id="SSF57716">
    <property type="entry name" value="Glucocorticoid receptor-like (DNA-binding domain)"/>
    <property type="match status" value="1"/>
</dbReference>
<keyword evidence="8 10" id="KW-0675">Receptor</keyword>
<evidence type="ECO:0000256" key="9">
    <source>
        <dbReference type="ARBA" id="ARBA00023242"/>
    </source>
</evidence>
<dbReference type="EMBL" id="CAIIXF020000006">
    <property type="protein sequence ID" value="CAH1787508.1"/>
    <property type="molecule type" value="Genomic_DNA"/>
</dbReference>
<keyword evidence="7 10" id="KW-0804">Transcription</keyword>
<evidence type="ECO:0000256" key="10">
    <source>
        <dbReference type="RuleBase" id="RU004334"/>
    </source>
</evidence>
<dbReference type="PRINTS" id="PR00398">
    <property type="entry name" value="STRDHORMONER"/>
</dbReference>
<evidence type="ECO:0000313" key="12">
    <source>
        <dbReference type="EMBL" id="CAH1787508.1"/>
    </source>
</evidence>
<proteinExistence type="inferred from homology"/>
<keyword evidence="3 10" id="KW-0863">Zinc-finger</keyword>
<comment type="caution">
    <text evidence="12">The sequence shown here is derived from an EMBL/GenBank/DDBJ whole genome shotgun (WGS) entry which is preliminary data.</text>
</comment>
<dbReference type="InterPro" id="IPR001628">
    <property type="entry name" value="Znf_hrmn_rcpt"/>
</dbReference>
<evidence type="ECO:0000256" key="8">
    <source>
        <dbReference type="ARBA" id="ARBA00023170"/>
    </source>
</evidence>
<organism evidence="12 13">
    <name type="scientific">Owenia fusiformis</name>
    <name type="common">Polychaete worm</name>
    <dbReference type="NCBI Taxonomy" id="6347"/>
    <lineage>
        <taxon>Eukaryota</taxon>
        <taxon>Metazoa</taxon>
        <taxon>Spiralia</taxon>
        <taxon>Lophotrochozoa</taxon>
        <taxon>Annelida</taxon>
        <taxon>Polychaeta</taxon>
        <taxon>Sedentaria</taxon>
        <taxon>Canalipalpata</taxon>
        <taxon>Sabellida</taxon>
        <taxon>Oweniida</taxon>
        <taxon>Oweniidae</taxon>
        <taxon>Owenia</taxon>
    </lineage>
</organism>
<dbReference type="Gene3D" id="1.10.565.10">
    <property type="entry name" value="Retinoid X Receptor"/>
    <property type="match status" value="1"/>
</dbReference>
<dbReference type="Pfam" id="PF00104">
    <property type="entry name" value="Hormone_recep"/>
    <property type="match status" value="1"/>
</dbReference>
<reference evidence="12" key="1">
    <citation type="submission" date="2022-03" db="EMBL/GenBank/DDBJ databases">
        <authorList>
            <person name="Martin C."/>
        </authorList>
    </citation>
    <scope>NUCLEOTIDE SEQUENCE</scope>
</reference>
<comment type="similarity">
    <text evidence="10">Belongs to the nuclear hormone receptor family.</text>
</comment>
<dbReference type="PANTHER" id="PTHR45805">
    <property type="entry name" value="NUCLEAR HORMONE RECEPTOR HR3-RELATED"/>
    <property type="match status" value="1"/>
</dbReference>
<dbReference type="InterPro" id="IPR000536">
    <property type="entry name" value="Nucl_hrmn_rcpt_lig-bd"/>
</dbReference>
<feature type="region of interest" description="Disordered" evidence="11">
    <location>
        <begin position="16"/>
        <end position="35"/>
    </location>
</feature>
<dbReference type="GO" id="GO:0008270">
    <property type="term" value="F:zinc ion binding"/>
    <property type="evidence" value="ECO:0007669"/>
    <property type="project" value="UniProtKB-KW"/>
</dbReference>
<evidence type="ECO:0000256" key="3">
    <source>
        <dbReference type="ARBA" id="ARBA00022771"/>
    </source>
</evidence>
<keyword evidence="13" id="KW-1185">Reference proteome</keyword>
<keyword evidence="5 10" id="KW-0805">Transcription regulation</keyword>
<dbReference type="AlphaFoldDB" id="A0A8J1UZN3"/>
<keyword evidence="9 10" id="KW-0539">Nucleus</keyword>
<dbReference type="InterPro" id="IPR013088">
    <property type="entry name" value="Znf_NHR/GATA"/>
</dbReference>
<evidence type="ECO:0000256" key="6">
    <source>
        <dbReference type="ARBA" id="ARBA00023125"/>
    </source>
</evidence>
<evidence type="ECO:0000256" key="4">
    <source>
        <dbReference type="ARBA" id="ARBA00022833"/>
    </source>
</evidence>
<dbReference type="SMART" id="SM00430">
    <property type="entry name" value="HOLI"/>
    <property type="match status" value="1"/>
</dbReference>
<dbReference type="SUPFAM" id="SSF48508">
    <property type="entry name" value="Nuclear receptor ligand-binding domain"/>
    <property type="match status" value="1"/>
</dbReference>
<dbReference type="Proteomes" id="UP000749559">
    <property type="component" value="Unassembled WGS sequence"/>
</dbReference>
<dbReference type="GO" id="GO:0005634">
    <property type="term" value="C:nucleus"/>
    <property type="evidence" value="ECO:0007669"/>
    <property type="project" value="UniProtKB-SubCell"/>
</dbReference>
<gene>
    <name evidence="12" type="ORF">OFUS_LOCUS13190</name>
</gene>
<evidence type="ECO:0000313" key="13">
    <source>
        <dbReference type="Proteomes" id="UP000749559"/>
    </source>
</evidence>
<protein>
    <submittedName>
        <fullName evidence="12">Uncharacterized protein</fullName>
    </submittedName>
</protein>
<dbReference type="InterPro" id="IPR035500">
    <property type="entry name" value="NHR-like_dom_sf"/>
</dbReference>
<evidence type="ECO:0000256" key="2">
    <source>
        <dbReference type="ARBA" id="ARBA00022723"/>
    </source>
</evidence>
<dbReference type="FunFam" id="3.30.50.10:FF:000003">
    <property type="entry name" value="Nuclear orphan receptor ROR-beta"/>
    <property type="match status" value="1"/>
</dbReference>
<dbReference type="PANTHER" id="PTHR45805:SF10">
    <property type="entry name" value="ECDYSONE-INDUCED PROTEIN 78C"/>
    <property type="match status" value="1"/>
</dbReference>
<dbReference type="GO" id="GO:0003700">
    <property type="term" value="F:DNA-binding transcription factor activity"/>
    <property type="evidence" value="ECO:0007669"/>
    <property type="project" value="InterPro"/>
</dbReference>
<dbReference type="PROSITE" id="PS51843">
    <property type="entry name" value="NR_LBD"/>
    <property type="match status" value="1"/>
</dbReference>
<evidence type="ECO:0000256" key="5">
    <source>
        <dbReference type="ARBA" id="ARBA00023015"/>
    </source>
</evidence>
<keyword evidence="2 10" id="KW-0479">Metal-binding</keyword>
<dbReference type="PROSITE" id="PS00031">
    <property type="entry name" value="NUCLEAR_REC_DBD_1"/>
    <property type="match status" value="1"/>
</dbReference>
<comment type="subcellular location">
    <subcellularLocation>
        <location evidence="1 10">Nucleus</location>
    </subcellularLocation>
</comment>
<keyword evidence="6 10" id="KW-0238">DNA-binding</keyword>
<evidence type="ECO:0000256" key="7">
    <source>
        <dbReference type="ARBA" id="ARBA00023163"/>
    </source>
</evidence>
<name>A0A8J1UZN3_OWEFU</name>
<dbReference type="PROSITE" id="PS51030">
    <property type="entry name" value="NUCLEAR_REC_DBD_2"/>
    <property type="match status" value="1"/>
</dbReference>
<dbReference type="Gene3D" id="3.30.50.10">
    <property type="entry name" value="Erythroid Transcription Factor GATA-1, subunit A"/>
    <property type="match status" value="1"/>
</dbReference>